<reference evidence="1" key="1">
    <citation type="submission" date="2020-11" db="EMBL/GenBank/DDBJ databases">
        <title>Chlorella ohadii genome sequencing and assembly.</title>
        <authorList>
            <person name="Murik O."/>
            <person name="Treves H."/>
            <person name="Kedem I."/>
            <person name="Shotland Y."/>
            <person name="Kaplan A."/>
        </authorList>
    </citation>
    <scope>NUCLEOTIDE SEQUENCE</scope>
    <source>
        <strain evidence="1">1</strain>
    </source>
</reference>
<dbReference type="AlphaFoldDB" id="A0AAD5H801"/>
<comment type="caution">
    <text evidence="1">The sequence shown here is derived from an EMBL/GenBank/DDBJ whole genome shotgun (WGS) entry which is preliminary data.</text>
</comment>
<gene>
    <name evidence="1" type="ORF">COHA_002411</name>
</gene>
<keyword evidence="2" id="KW-1185">Reference proteome</keyword>
<sequence length="198" mass="21353">MFEDVVLPDTSHIGQLIPDAANLFNGGFLTEHLCSYMNPGFPPIEEGTESQCPKGKMHVLSFGAGVTPLVRAAGIVTSKMCAASFLKMATSNSVNANYIGLHTLVASVFSQNEELAELLQRAVYWGTTMFTGGKLPLVLGQDSLAGREARWKLVASRLGQPPYRPACCVPWQEDSTFSAPELQSSRAPELHSQQTAVP</sequence>
<accession>A0AAD5H801</accession>
<name>A0AAD5H801_9CHLO</name>
<dbReference type="EMBL" id="JADXDR010000035">
    <property type="protein sequence ID" value="KAI7843860.1"/>
    <property type="molecule type" value="Genomic_DNA"/>
</dbReference>
<organism evidence="1 2">
    <name type="scientific">Chlorella ohadii</name>
    <dbReference type="NCBI Taxonomy" id="2649997"/>
    <lineage>
        <taxon>Eukaryota</taxon>
        <taxon>Viridiplantae</taxon>
        <taxon>Chlorophyta</taxon>
        <taxon>core chlorophytes</taxon>
        <taxon>Trebouxiophyceae</taxon>
        <taxon>Chlorellales</taxon>
        <taxon>Chlorellaceae</taxon>
        <taxon>Chlorella clade</taxon>
        <taxon>Chlorella</taxon>
    </lineage>
</organism>
<evidence type="ECO:0000313" key="1">
    <source>
        <dbReference type="EMBL" id="KAI7843860.1"/>
    </source>
</evidence>
<proteinExistence type="predicted"/>
<protein>
    <submittedName>
        <fullName evidence="1">Uncharacterized protein</fullName>
    </submittedName>
</protein>
<evidence type="ECO:0000313" key="2">
    <source>
        <dbReference type="Proteomes" id="UP001205105"/>
    </source>
</evidence>
<dbReference type="Proteomes" id="UP001205105">
    <property type="component" value="Unassembled WGS sequence"/>
</dbReference>